<dbReference type="NCBIfam" id="TIGR02727">
    <property type="entry name" value="MTHFS_bact"/>
    <property type="match status" value="1"/>
</dbReference>
<gene>
    <name evidence="6" type="ORF">CIK66_08050</name>
</gene>
<keyword evidence="5" id="KW-0479">Metal-binding</keyword>
<dbReference type="EC" id="6.3.3.2" evidence="5"/>
<comment type="caution">
    <text evidence="6">The sequence shown here is derived from an EMBL/GenBank/DDBJ whole genome shotgun (WGS) entry which is preliminary data.</text>
</comment>
<keyword evidence="2 4" id="KW-0547">Nucleotide-binding</keyword>
<keyword evidence="7" id="KW-1185">Reference proteome</keyword>
<accession>A0A2A3YK26</accession>
<feature type="binding site" evidence="4">
    <location>
        <begin position="155"/>
        <end position="163"/>
    </location>
    <ligand>
        <name>ATP</name>
        <dbReference type="ChEBI" id="CHEBI:30616"/>
    </ligand>
</feature>
<keyword evidence="5" id="KW-0460">Magnesium</keyword>
<evidence type="ECO:0000256" key="4">
    <source>
        <dbReference type="PIRSR" id="PIRSR006806-1"/>
    </source>
</evidence>
<dbReference type="Proteomes" id="UP000218598">
    <property type="component" value="Unassembled WGS sequence"/>
</dbReference>
<sequence>MDTEAITTRKKELRSMLRAQRRERYGGQDGARRRARESQQLLKEAEPVIARIQALLAAAGTEPPLVAAYHPTPTEADVLPLARRLAELGADLVFPAAAGAERLDWIRWDGHSDFVASPGRGFGMEPAGERVGPDALARAALVLAPAIAVDRLGTRIGHGAGYYDRALTQVRDSCEVIAVVHPSELLSAGSLPREEHDIPIPAVLTADGLVCLVTIDGAETPHVPSQS</sequence>
<dbReference type="RefSeq" id="WP_096196965.1">
    <property type="nucleotide sequence ID" value="NZ_JBQQPJ010000004.1"/>
</dbReference>
<keyword evidence="6" id="KW-0436">Ligase</keyword>
<comment type="catalytic activity">
    <reaction evidence="5">
        <text>(6S)-5-formyl-5,6,7,8-tetrahydrofolate + ATP = (6R)-5,10-methenyltetrahydrofolate + ADP + phosphate</text>
        <dbReference type="Rhea" id="RHEA:10488"/>
        <dbReference type="ChEBI" id="CHEBI:30616"/>
        <dbReference type="ChEBI" id="CHEBI:43474"/>
        <dbReference type="ChEBI" id="CHEBI:57455"/>
        <dbReference type="ChEBI" id="CHEBI:57457"/>
        <dbReference type="ChEBI" id="CHEBI:456216"/>
        <dbReference type="EC" id="6.3.3.2"/>
    </reaction>
</comment>
<dbReference type="PANTHER" id="PTHR23407">
    <property type="entry name" value="ATPASE INHIBITOR/5-FORMYLTETRAHYDROFOLATE CYCLO-LIGASE"/>
    <property type="match status" value="1"/>
</dbReference>
<reference evidence="6 7" key="1">
    <citation type="journal article" date="2017" name="Elife">
        <title>Extensive horizontal gene transfer in cheese-associated bacteria.</title>
        <authorList>
            <person name="Bonham K.S."/>
            <person name="Wolfe B.E."/>
            <person name="Dutton R.J."/>
        </authorList>
    </citation>
    <scope>NUCLEOTIDE SEQUENCE [LARGE SCALE GENOMIC DNA]</scope>
    <source>
        <strain evidence="6 7">341_9</strain>
    </source>
</reference>
<evidence type="ECO:0000256" key="3">
    <source>
        <dbReference type="ARBA" id="ARBA00022840"/>
    </source>
</evidence>
<feature type="binding site" evidence="4">
    <location>
        <position position="75"/>
    </location>
    <ligand>
        <name>substrate</name>
    </ligand>
</feature>
<dbReference type="Pfam" id="PF01812">
    <property type="entry name" value="5-FTHF_cyc-lig"/>
    <property type="match status" value="1"/>
</dbReference>
<comment type="cofactor">
    <cofactor evidence="5">
        <name>Mg(2+)</name>
        <dbReference type="ChEBI" id="CHEBI:18420"/>
    </cofactor>
</comment>
<dbReference type="GO" id="GO:0046872">
    <property type="term" value="F:metal ion binding"/>
    <property type="evidence" value="ECO:0007669"/>
    <property type="project" value="UniProtKB-KW"/>
</dbReference>
<dbReference type="OrthoDB" id="3242798at2"/>
<keyword evidence="3 4" id="KW-0067">ATP-binding</keyword>
<evidence type="ECO:0000256" key="2">
    <source>
        <dbReference type="ARBA" id="ARBA00022741"/>
    </source>
</evidence>
<dbReference type="PANTHER" id="PTHR23407:SF1">
    <property type="entry name" value="5-FORMYLTETRAHYDROFOLATE CYCLO-LIGASE"/>
    <property type="match status" value="1"/>
</dbReference>
<dbReference type="GO" id="GO:0035999">
    <property type="term" value="P:tetrahydrofolate interconversion"/>
    <property type="evidence" value="ECO:0007669"/>
    <property type="project" value="TreeGrafter"/>
</dbReference>
<organism evidence="6 7">
    <name type="scientific">Brachybacterium alimentarium</name>
    <dbReference type="NCBI Taxonomy" id="47845"/>
    <lineage>
        <taxon>Bacteria</taxon>
        <taxon>Bacillati</taxon>
        <taxon>Actinomycetota</taxon>
        <taxon>Actinomycetes</taxon>
        <taxon>Micrococcales</taxon>
        <taxon>Dermabacteraceae</taxon>
        <taxon>Brachybacterium</taxon>
    </lineage>
</organism>
<comment type="similarity">
    <text evidence="1 5">Belongs to the 5-formyltetrahydrofolate cyclo-ligase family.</text>
</comment>
<evidence type="ECO:0000313" key="7">
    <source>
        <dbReference type="Proteomes" id="UP000218598"/>
    </source>
</evidence>
<dbReference type="PIRSF" id="PIRSF006806">
    <property type="entry name" value="FTHF_cligase"/>
    <property type="match status" value="1"/>
</dbReference>
<dbReference type="GO" id="GO:0005524">
    <property type="term" value="F:ATP binding"/>
    <property type="evidence" value="ECO:0007669"/>
    <property type="project" value="UniProtKB-KW"/>
</dbReference>
<dbReference type="EMBL" id="NRGR01000013">
    <property type="protein sequence ID" value="PCC39654.1"/>
    <property type="molecule type" value="Genomic_DNA"/>
</dbReference>
<dbReference type="AlphaFoldDB" id="A0A2A3YK26"/>
<dbReference type="Gene3D" id="3.40.50.10420">
    <property type="entry name" value="NagB/RpiA/CoA transferase-like"/>
    <property type="match status" value="1"/>
</dbReference>
<dbReference type="InterPro" id="IPR037171">
    <property type="entry name" value="NagB/RpiA_transferase-like"/>
</dbReference>
<dbReference type="InterPro" id="IPR002698">
    <property type="entry name" value="FTHF_cligase"/>
</dbReference>
<name>A0A2A3YK26_9MICO</name>
<evidence type="ECO:0000313" key="6">
    <source>
        <dbReference type="EMBL" id="PCC39654.1"/>
    </source>
</evidence>
<evidence type="ECO:0000256" key="1">
    <source>
        <dbReference type="ARBA" id="ARBA00010638"/>
    </source>
</evidence>
<evidence type="ECO:0000256" key="5">
    <source>
        <dbReference type="RuleBase" id="RU361279"/>
    </source>
</evidence>
<dbReference type="SUPFAM" id="SSF100950">
    <property type="entry name" value="NagB/RpiA/CoA transferase-like"/>
    <property type="match status" value="1"/>
</dbReference>
<dbReference type="InterPro" id="IPR024185">
    <property type="entry name" value="FTHF_cligase-like_sf"/>
</dbReference>
<protein>
    <recommendedName>
        <fullName evidence="5">5-formyltetrahydrofolate cyclo-ligase</fullName>
        <ecNumber evidence="5">6.3.3.2</ecNumber>
    </recommendedName>
</protein>
<dbReference type="GO" id="GO:0009396">
    <property type="term" value="P:folic acid-containing compound biosynthetic process"/>
    <property type="evidence" value="ECO:0007669"/>
    <property type="project" value="TreeGrafter"/>
</dbReference>
<dbReference type="GO" id="GO:0030272">
    <property type="term" value="F:5-formyltetrahydrofolate cyclo-ligase activity"/>
    <property type="evidence" value="ECO:0007669"/>
    <property type="project" value="UniProtKB-EC"/>
</dbReference>
<proteinExistence type="inferred from homology"/>